<dbReference type="InterPro" id="IPR014023">
    <property type="entry name" value="Mononeg_RNA_pol_cat"/>
</dbReference>
<protein>
    <recommendedName>
        <fullName evidence="2">RdRp catalytic domain-containing protein</fullName>
    </recommendedName>
</protein>
<accession>A0A177B2N5</accession>
<keyword evidence="1" id="KW-0812">Transmembrane</keyword>
<name>A0A177B2N5_9BILA</name>
<keyword evidence="1" id="KW-1133">Transmembrane helix</keyword>
<evidence type="ECO:0000256" key="1">
    <source>
        <dbReference type="SAM" id="Phobius"/>
    </source>
</evidence>
<dbReference type="EMBL" id="LWCA01000535">
    <property type="protein sequence ID" value="OAF67982.1"/>
    <property type="molecule type" value="Genomic_DNA"/>
</dbReference>
<organism evidence="3 4">
    <name type="scientific">Intoshia linei</name>
    <dbReference type="NCBI Taxonomy" id="1819745"/>
    <lineage>
        <taxon>Eukaryota</taxon>
        <taxon>Metazoa</taxon>
        <taxon>Spiralia</taxon>
        <taxon>Lophotrochozoa</taxon>
        <taxon>Mesozoa</taxon>
        <taxon>Orthonectida</taxon>
        <taxon>Rhopaluridae</taxon>
        <taxon>Intoshia</taxon>
    </lineage>
</organism>
<keyword evidence="4" id="KW-1185">Reference proteome</keyword>
<keyword evidence="1" id="KW-0472">Membrane</keyword>
<dbReference type="PROSITE" id="PS50526">
    <property type="entry name" value="RDRP_SSRNA_NEG_NONSEG"/>
    <property type="match status" value="1"/>
</dbReference>
<dbReference type="Pfam" id="PF00946">
    <property type="entry name" value="Mononeg_RNA_pol"/>
    <property type="match status" value="1"/>
</dbReference>
<evidence type="ECO:0000313" key="4">
    <source>
        <dbReference type="Proteomes" id="UP000078046"/>
    </source>
</evidence>
<dbReference type="Proteomes" id="UP000078046">
    <property type="component" value="Unassembled WGS sequence"/>
</dbReference>
<evidence type="ECO:0000313" key="3">
    <source>
        <dbReference type="EMBL" id="OAF67982.1"/>
    </source>
</evidence>
<dbReference type="GO" id="GO:0003968">
    <property type="term" value="F:RNA-directed RNA polymerase activity"/>
    <property type="evidence" value="ECO:0007669"/>
    <property type="project" value="InterPro"/>
</dbReference>
<evidence type="ECO:0000259" key="2">
    <source>
        <dbReference type="PROSITE" id="PS50526"/>
    </source>
</evidence>
<feature type="domain" description="RdRp catalytic" evidence="2">
    <location>
        <begin position="172"/>
        <end position="274"/>
    </location>
</feature>
<sequence>MDNNDVEIAYLIYIYISDILFSSKTYAEGTGMSVKENDHFTNNPDGRKYFLIFKYDDHPTGHVTTLCGSSIGFRSKLWQTKMLAIANVERQVTLFLYDNVSFSKDRELKRMGRFFALMSFKLGTYFVLTELLLSKFIVLPFGSLTMVDNLNKVFKNMMRCVPGHGNSNNNLITFAYHLHYEKWNNHQRYESTAPNFEVIDKLDLIKIDSDLNVHNKSGKFASCNGQLIGLEGLRQKEWSVVSLLMIEYETSNRNVSTKILAQGNNQIICLTYKN</sequence>
<gene>
    <name evidence="3" type="ORF">A3Q56_04282</name>
</gene>
<dbReference type="GO" id="GO:0005524">
    <property type="term" value="F:ATP binding"/>
    <property type="evidence" value="ECO:0007669"/>
    <property type="project" value="InterPro"/>
</dbReference>
<comment type="caution">
    <text evidence="3">The sequence shown here is derived from an EMBL/GenBank/DDBJ whole genome shotgun (WGS) entry which is preliminary data.</text>
</comment>
<dbReference type="AlphaFoldDB" id="A0A177B2N5"/>
<feature type="transmembrane region" description="Helical" evidence="1">
    <location>
        <begin position="114"/>
        <end position="133"/>
    </location>
</feature>
<dbReference type="OrthoDB" id="8062327at2759"/>
<proteinExistence type="predicted"/>
<dbReference type="GO" id="GO:0004482">
    <property type="term" value="F:mRNA 5'-cap (guanine-N7-)-methyltransferase activity"/>
    <property type="evidence" value="ECO:0007669"/>
    <property type="project" value="InterPro"/>
</dbReference>
<reference evidence="3 4" key="1">
    <citation type="submission" date="2016-04" db="EMBL/GenBank/DDBJ databases">
        <title>The genome of Intoshia linei affirms orthonectids as highly simplified spiralians.</title>
        <authorList>
            <person name="Mikhailov K.V."/>
            <person name="Slusarev G.S."/>
            <person name="Nikitin M.A."/>
            <person name="Logacheva M.D."/>
            <person name="Penin A."/>
            <person name="Aleoshin V."/>
            <person name="Panchin Y.V."/>
        </authorList>
    </citation>
    <scope>NUCLEOTIDE SEQUENCE [LARGE SCALE GENOMIC DNA]</scope>
    <source>
        <strain evidence="3">Intl2013</strain>
        <tissue evidence="3">Whole animal</tissue>
    </source>
</reference>